<name>A0ABT1A013_9PSEU</name>
<evidence type="ECO:0000259" key="1">
    <source>
        <dbReference type="Pfam" id="PF13185"/>
    </source>
</evidence>
<dbReference type="InterPro" id="IPR003018">
    <property type="entry name" value="GAF"/>
</dbReference>
<comment type="caution">
    <text evidence="2">The sequence shown here is derived from an EMBL/GenBank/DDBJ whole genome shotgun (WGS) entry which is preliminary data.</text>
</comment>
<keyword evidence="3" id="KW-1185">Reference proteome</keyword>
<gene>
    <name evidence="2" type="ORF">KDL28_14835</name>
</gene>
<dbReference type="Gene3D" id="3.30.450.40">
    <property type="match status" value="1"/>
</dbReference>
<evidence type="ECO:0000313" key="3">
    <source>
        <dbReference type="Proteomes" id="UP001165283"/>
    </source>
</evidence>
<accession>A0ABT1A013</accession>
<protein>
    <submittedName>
        <fullName evidence="2">GAF domain-containing protein</fullName>
    </submittedName>
</protein>
<feature type="domain" description="GAF" evidence="1">
    <location>
        <begin position="37"/>
        <end position="144"/>
    </location>
</feature>
<dbReference type="Pfam" id="PF13185">
    <property type="entry name" value="GAF_2"/>
    <property type="match status" value="1"/>
</dbReference>
<dbReference type="Proteomes" id="UP001165283">
    <property type="component" value="Unassembled WGS sequence"/>
</dbReference>
<dbReference type="EMBL" id="JAGSOV010000034">
    <property type="protein sequence ID" value="MCO1656334.1"/>
    <property type="molecule type" value="Genomic_DNA"/>
</dbReference>
<organism evidence="2 3">
    <name type="scientific">Pseudonocardia humida</name>
    <dbReference type="NCBI Taxonomy" id="2800819"/>
    <lineage>
        <taxon>Bacteria</taxon>
        <taxon>Bacillati</taxon>
        <taxon>Actinomycetota</taxon>
        <taxon>Actinomycetes</taxon>
        <taxon>Pseudonocardiales</taxon>
        <taxon>Pseudonocardiaceae</taxon>
        <taxon>Pseudonocardia</taxon>
    </lineage>
</organism>
<evidence type="ECO:0000313" key="2">
    <source>
        <dbReference type="EMBL" id="MCO1656334.1"/>
    </source>
</evidence>
<proteinExistence type="predicted"/>
<sequence length="177" mass="18771">MSRRARGEGPKAEIIRSRDRMQLLLDAVLVVAEDLDLDLDTTLHRIVQAAVGLVDARYGALGVLGPGGRISRFINVGLDDETRATMGPLPEGKGLLGQLILDPRPLRLADLGAHEASVGFPPNHPPMRSFLGVPVRVRDALFGNLRGDGCAGAGAVLRPLVDPTAWRRQGGGDHAGP</sequence>
<dbReference type="SUPFAM" id="SSF55781">
    <property type="entry name" value="GAF domain-like"/>
    <property type="match status" value="1"/>
</dbReference>
<reference evidence="2" key="1">
    <citation type="submission" date="2021-04" db="EMBL/GenBank/DDBJ databases">
        <title>Pseudonocardia sp. nov., isolated from sandy soil of mangrove forest.</title>
        <authorList>
            <person name="Zan Z."/>
            <person name="Huang R."/>
            <person name="Liu W."/>
        </authorList>
    </citation>
    <scope>NUCLEOTIDE SEQUENCE</scope>
    <source>
        <strain evidence="2">S2-4</strain>
    </source>
</reference>
<dbReference type="InterPro" id="IPR029016">
    <property type="entry name" value="GAF-like_dom_sf"/>
</dbReference>